<name>A0A5N6VH56_9EURO</name>
<organism evidence="1 2">
    <name type="scientific">Aspergillus transmontanensis</name>
    <dbReference type="NCBI Taxonomy" id="1034304"/>
    <lineage>
        <taxon>Eukaryota</taxon>
        <taxon>Fungi</taxon>
        <taxon>Dikarya</taxon>
        <taxon>Ascomycota</taxon>
        <taxon>Pezizomycotina</taxon>
        <taxon>Eurotiomycetes</taxon>
        <taxon>Eurotiomycetidae</taxon>
        <taxon>Eurotiales</taxon>
        <taxon>Aspergillaceae</taxon>
        <taxon>Aspergillus</taxon>
        <taxon>Aspergillus subgen. Circumdati</taxon>
    </lineage>
</organism>
<protein>
    <submittedName>
        <fullName evidence="1">Uncharacterized protein</fullName>
    </submittedName>
</protein>
<dbReference type="Proteomes" id="UP000325433">
    <property type="component" value="Unassembled WGS sequence"/>
</dbReference>
<dbReference type="EMBL" id="ML738397">
    <property type="protein sequence ID" value="KAE8307827.1"/>
    <property type="molecule type" value="Genomic_DNA"/>
</dbReference>
<gene>
    <name evidence="1" type="ORF">BDV41DRAFT_553269</name>
</gene>
<evidence type="ECO:0000313" key="1">
    <source>
        <dbReference type="EMBL" id="KAE8307827.1"/>
    </source>
</evidence>
<reference evidence="2" key="1">
    <citation type="submission" date="2019-04" db="EMBL/GenBank/DDBJ databases">
        <title>Friends and foes A comparative genomics studyof 23 Aspergillus species from section Flavi.</title>
        <authorList>
            <consortium name="DOE Joint Genome Institute"/>
            <person name="Kjaerbolling I."/>
            <person name="Vesth T."/>
            <person name="Frisvad J.C."/>
            <person name="Nybo J.L."/>
            <person name="Theobald S."/>
            <person name="Kildgaard S."/>
            <person name="Isbrandt T."/>
            <person name="Kuo A."/>
            <person name="Sato A."/>
            <person name="Lyhne E.K."/>
            <person name="Kogle M.E."/>
            <person name="Wiebenga A."/>
            <person name="Kun R.S."/>
            <person name="Lubbers R.J."/>
            <person name="Makela M.R."/>
            <person name="Barry K."/>
            <person name="Chovatia M."/>
            <person name="Clum A."/>
            <person name="Daum C."/>
            <person name="Haridas S."/>
            <person name="He G."/>
            <person name="LaButti K."/>
            <person name="Lipzen A."/>
            <person name="Mondo S."/>
            <person name="Riley R."/>
            <person name="Salamov A."/>
            <person name="Simmons B.A."/>
            <person name="Magnuson J.K."/>
            <person name="Henrissat B."/>
            <person name="Mortensen U.H."/>
            <person name="Larsen T.O."/>
            <person name="Devries R.P."/>
            <person name="Grigoriev I.V."/>
            <person name="Machida M."/>
            <person name="Baker S.E."/>
            <person name="Andersen M.R."/>
        </authorList>
    </citation>
    <scope>NUCLEOTIDE SEQUENCE [LARGE SCALE GENOMIC DNA]</scope>
    <source>
        <strain evidence="2">CBS 130015</strain>
    </source>
</reference>
<evidence type="ECO:0000313" key="2">
    <source>
        <dbReference type="Proteomes" id="UP000325433"/>
    </source>
</evidence>
<dbReference type="AlphaFoldDB" id="A0A5N6VH56"/>
<accession>A0A5N6VH56</accession>
<proteinExistence type="predicted"/>
<sequence length="102" mass="11392">MSANATSQPANQVSLFRLSANGPAMFTFSIYRVFPRFIHIGMTLLIFSDLVAQSISVATNASFSSLMSAIDTRPCIEFRFCSRLKEDSFSLRTLECPCIRQL</sequence>
<keyword evidence="2" id="KW-1185">Reference proteome</keyword>